<dbReference type="InterPro" id="IPR008969">
    <property type="entry name" value="CarboxyPept-like_regulatory"/>
</dbReference>
<keyword evidence="2" id="KW-0732">Signal</keyword>
<dbReference type="Pfam" id="PF13620">
    <property type="entry name" value="CarboxypepD_reg"/>
    <property type="match status" value="1"/>
</dbReference>
<dbReference type="Gene3D" id="2.60.40.1120">
    <property type="entry name" value="Carboxypeptidase-like, regulatory domain"/>
    <property type="match status" value="1"/>
</dbReference>
<accession>A0A848LFV8</accession>
<name>A0A848LFV8_9BACT</name>
<evidence type="ECO:0000256" key="2">
    <source>
        <dbReference type="SAM" id="SignalP"/>
    </source>
</evidence>
<dbReference type="EMBL" id="JABBJJ010000035">
    <property type="protein sequence ID" value="NMO15261.1"/>
    <property type="molecule type" value="Genomic_DNA"/>
</dbReference>
<keyword evidence="4" id="KW-1185">Reference proteome</keyword>
<feature type="chain" id="PRO_5032396194" evidence="2">
    <location>
        <begin position="22"/>
        <end position="337"/>
    </location>
</feature>
<protein>
    <submittedName>
        <fullName evidence="3">Carboxypeptidase regulatory-like domain-containing protein</fullName>
    </submittedName>
</protein>
<organism evidence="3 4">
    <name type="scientific">Pyxidicoccus fallax</name>
    <dbReference type="NCBI Taxonomy" id="394095"/>
    <lineage>
        <taxon>Bacteria</taxon>
        <taxon>Pseudomonadati</taxon>
        <taxon>Myxococcota</taxon>
        <taxon>Myxococcia</taxon>
        <taxon>Myxococcales</taxon>
        <taxon>Cystobacterineae</taxon>
        <taxon>Myxococcaceae</taxon>
        <taxon>Pyxidicoccus</taxon>
    </lineage>
</organism>
<dbReference type="AlphaFoldDB" id="A0A848LFV8"/>
<gene>
    <name evidence="3" type="ORF">HG543_10400</name>
</gene>
<feature type="signal peptide" evidence="2">
    <location>
        <begin position="1"/>
        <end position="21"/>
    </location>
</feature>
<reference evidence="3 4" key="1">
    <citation type="submission" date="2020-04" db="EMBL/GenBank/DDBJ databases">
        <title>Draft genome of Pyxidicoccus fallax type strain.</title>
        <authorList>
            <person name="Whitworth D.E."/>
        </authorList>
    </citation>
    <scope>NUCLEOTIDE SEQUENCE [LARGE SCALE GENOMIC DNA]</scope>
    <source>
        <strain evidence="3 4">DSM 14698</strain>
    </source>
</reference>
<feature type="compositionally biased region" description="Low complexity" evidence="1">
    <location>
        <begin position="221"/>
        <end position="232"/>
    </location>
</feature>
<proteinExistence type="predicted"/>
<keyword evidence="3" id="KW-0378">Hydrolase</keyword>
<feature type="region of interest" description="Disordered" evidence="1">
    <location>
        <begin position="191"/>
        <end position="306"/>
    </location>
</feature>
<evidence type="ECO:0000313" key="4">
    <source>
        <dbReference type="Proteomes" id="UP000518300"/>
    </source>
</evidence>
<sequence>MKSLSRMSLFCALLFATTAVGAEHSTLIGTVVDGDSQQPLANVQVFVNSPELRGEHVGVTDVSGHYRITHLPAGVYALRLVKEHYEPDTRQGIELRRNRTVRYDVRMSAACTSDCATAEVLSIRVRYPAPRIAKELREQLEHMTLGRTRLYLSREHCFMPDDVVARTPSWMLSRSIIQIPDGTPQLVYRAPSAEACSPDFRTTARERTSRQPRRRTPPRRTPATSSTCARSTSPRRRPSPRLPAPGEPTRTRPASGPSRGLRPSSGASSWTGCTSPGGGCPSPMSDAPGARGRPPAGQASPRTPCHDETVMIAAPGCGTLSGPLKDGRTSLYALAPR</sequence>
<evidence type="ECO:0000256" key="1">
    <source>
        <dbReference type="SAM" id="MobiDB-lite"/>
    </source>
</evidence>
<keyword evidence="3" id="KW-0645">Protease</keyword>
<evidence type="ECO:0000313" key="3">
    <source>
        <dbReference type="EMBL" id="NMO15261.1"/>
    </source>
</evidence>
<dbReference type="SUPFAM" id="SSF49464">
    <property type="entry name" value="Carboxypeptidase regulatory domain-like"/>
    <property type="match status" value="1"/>
</dbReference>
<dbReference type="GO" id="GO:0004180">
    <property type="term" value="F:carboxypeptidase activity"/>
    <property type="evidence" value="ECO:0007669"/>
    <property type="project" value="UniProtKB-KW"/>
</dbReference>
<dbReference type="Proteomes" id="UP000518300">
    <property type="component" value="Unassembled WGS sequence"/>
</dbReference>
<keyword evidence="3" id="KW-0121">Carboxypeptidase</keyword>
<comment type="caution">
    <text evidence="3">The sequence shown here is derived from an EMBL/GenBank/DDBJ whole genome shotgun (WGS) entry which is preliminary data.</text>
</comment>
<feature type="compositionally biased region" description="Low complexity" evidence="1">
    <location>
        <begin position="252"/>
        <end position="274"/>
    </location>
</feature>